<feature type="compositionally biased region" description="Polar residues" evidence="7">
    <location>
        <begin position="158"/>
        <end position="171"/>
    </location>
</feature>
<dbReference type="PANTHER" id="PTHR12385:SF88">
    <property type="entry name" value="CHOLINE TRANSPORTER-LIKE PROTEIN CTL1"/>
    <property type="match status" value="1"/>
</dbReference>
<evidence type="ECO:0000256" key="3">
    <source>
        <dbReference type="ARBA" id="ARBA00022692"/>
    </source>
</evidence>
<feature type="transmembrane region" description="Helical" evidence="6">
    <location>
        <begin position="365"/>
        <end position="382"/>
    </location>
</feature>
<feature type="compositionally biased region" description="Low complexity" evidence="7">
    <location>
        <begin position="208"/>
        <end position="221"/>
    </location>
</feature>
<comment type="subcellular location">
    <subcellularLocation>
        <location evidence="6">Cell membrane</location>
        <topology evidence="6">Multi-pass membrane protein</topology>
    </subcellularLocation>
    <subcellularLocation>
        <location evidence="1">Membrane</location>
        <topology evidence="1">Multi-pass membrane protein</topology>
    </subcellularLocation>
</comment>
<dbReference type="InterPro" id="IPR007603">
    <property type="entry name" value="Choline_transptr-like"/>
</dbReference>
<keyword evidence="4 6" id="KW-1133">Transmembrane helix</keyword>
<feature type="compositionally biased region" description="Basic and acidic residues" evidence="7">
    <location>
        <begin position="99"/>
        <end position="112"/>
    </location>
</feature>
<evidence type="ECO:0000256" key="1">
    <source>
        <dbReference type="ARBA" id="ARBA00004141"/>
    </source>
</evidence>
<name>A0A9P6AJ67_9AGAM</name>
<dbReference type="Proteomes" id="UP000886523">
    <property type="component" value="Unassembled WGS sequence"/>
</dbReference>
<feature type="transmembrane region" description="Helical" evidence="6">
    <location>
        <begin position="326"/>
        <end position="345"/>
    </location>
</feature>
<feature type="transmembrane region" description="Helical" evidence="6">
    <location>
        <begin position="670"/>
        <end position="687"/>
    </location>
</feature>
<dbReference type="GO" id="GO:0005886">
    <property type="term" value="C:plasma membrane"/>
    <property type="evidence" value="ECO:0007669"/>
    <property type="project" value="UniProtKB-SubCell"/>
</dbReference>
<feature type="transmembrane region" description="Helical" evidence="6">
    <location>
        <begin position="254"/>
        <end position="274"/>
    </location>
</feature>
<keyword evidence="9" id="KW-1185">Reference proteome</keyword>
<evidence type="ECO:0000256" key="6">
    <source>
        <dbReference type="RuleBase" id="RU368066"/>
    </source>
</evidence>
<organism evidence="8 9">
    <name type="scientific">Hydnum rufescens UP504</name>
    <dbReference type="NCBI Taxonomy" id="1448309"/>
    <lineage>
        <taxon>Eukaryota</taxon>
        <taxon>Fungi</taxon>
        <taxon>Dikarya</taxon>
        <taxon>Basidiomycota</taxon>
        <taxon>Agaricomycotina</taxon>
        <taxon>Agaricomycetes</taxon>
        <taxon>Cantharellales</taxon>
        <taxon>Hydnaceae</taxon>
        <taxon>Hydnum</taxon>
    </lineage>
</organism>
<evidence type="ECO:0000256" key="7">
    <source>
        <dbReference type="SAM" id="MobiDB-lite"/>
    </source>
</evidence>
<comment type="similarity">
    <text evidence="2 6">Belongs to the CTL (choline transporter-like) family.</text>
</comment>
<evidence type="ECO:0000313" key="8">
    <source>
        <dbReference type="EMBL" id="KAF9505846.1"/>
    </source>
</evidence>
<dbReference type="PANTHER" id="PTHR12385">
    <property type="entry name" value="CHOLINE TRANSPORTER-LIKE (SLC FAMILY 44)"/>
    <property type="match status" value="1"/>
</dbReference>
<feature type="region of interest" description="Disordered" evidence="7">
    <location>
        <begin position="18"/>
        <end position="221"/>
    </location>
</feature>
<evidence type="ECO:0000256" key="5">
    <source>
        <dbReference type="ARBA" id="ARBA00023136"/>
    </source>
</evidence>
<feature type="transmembrane region" description="Helical" evidence="6">
    <location>
        <begin position="523"/>
        <end position="547"/>
    </location>
</feature>
<feature type="transmembrane region" description="Helical" evidence="6">
    <location>
        <begin position="453"/>
        <end position="474"/>
    </location>
</feature>
<evidence type="ECO:0000313" key="9">
    <source>
        <dbReference type="Proteomes" id="UP000886523"/>
    </source>
</evidence>
<comment type="caution">
    <text evidence="8">The sequence shown here is derived from an EMBL/GenBank/DDBJ whole genome shotgun (WGS) entry which is preliminary data.</text>
</comment>
<feature type="transmembrane region" description="Helical" evidence="6">
    <location>
        <begin position="294"/>
        <end position="319"/>
    </location>
</feature>
<dbReference type="EMBL" id="MU129134">
    <property type="protein sequence ID" value="KAF9505846.1"/>
    <property type="molecule type" value="Genomic_DNA"/>
</dbReference>
<accession>A0A9P6AJ67</accession>
<comment type="function">
    <text evidence="6">Probably involved in transport through the plasma membrane.</text>
</comment>
<feature type="transmembrane region" description="Helical" evidence="6">
    <location>
        <begin position="629"/>
        <end position="658"/>
    </location>
</feature>
<dbReference type="GO" id="GO:0022857">
    <property type="term" value="F:transmembrane transporter activity"/>
    <property type="evidence" value="ECO:0007669"/>
    <property type="project" value="UniProtKB-UniRule"/>
</dbReference>
<dbReference type="AlphaFoldDB" id="A0A9P6AJ67"/>
<evidence type="ECO:0000256" key="2">
    <source>
        <dbReference type="ARBA" id="ARBA00007168"/>
    </source>
</evidence>
<dbReference type="OrthoDB" id="420519at2759"/>
<dbReference type="Pfam" id="PF04515">
    <property type="entry name" value="Choline_transpo"/>
    <property type="match status" value="1"/>
</dbReference>
<feature type="transmembrane region" description="Helical" evidence="6">
    <location>
        <begin position="567"/>
        <end position="588"/>
    </location>
</feature>
<keyword evidence="5 6" id="KW-0472">Membrane</keyword>
<feature type="transmembrane region" description="Helical" evidence="6">
    <location>
        <begin position="412"/>
        <end position="433"/>
    </location>
</feature>
<proteinExistence type="inferred from homology"/>
<reference evidence="8" key="1">
    <citation type="journal article" date="2020" name="Nat. Commun.">
        <title>Large-scale genome sequencing of mycorrhizal fungi provides insights into the early evolution of symbiotic traits.</title>
        <authorList>
            <person name="Miyauchi S."/>
            <person name="Kiss E."/>
            <person name="Kuo A."/>
            <person name="Drula E."/>
            <person name="Kohler A."/>
            <person name="Sanchez-Garcia M."/>
            <person name="Morin E."/>
            <person name="Andreopoulos B."/>
            <person name="Barry K.W."/>
            <person name="Bonito G."/>
            <person name="Buee M."/>
            <person name="Carver A."/>
            <person name="Chen C."/>
            <person name="Cichocki N."/>
            <person name="Clum A."/>
            <person name="Culley D."/>
            <person name="Crous P.W."/>
            <person name="Fauchery L."/>
            <person name="Girlanda M."/>
            <person name="Hayes R.D."/>
            <person name="Keri Z."/>
            <person name="LaButti K."/>
            <person name="Lipzen A."/>
            <person name="Lombard V."/>
            <person name="Magnuson J."/>
            <person name="Maillard F."/>
            <person name="Murat C."/>
            <person name="Nolan M."/>
            <person name="Ohm R.A."/>
            <person name="Pangilinan J."/>
            <person name="Pereira M.F."/>
            <person name="Perotto S."/>
            <person name="Peter M."/>
            <person name="Pfister S."/>
            <person name="Riley R."/>
            <person name="Sitrit Y."/>
            <person name="Stielow J.B."/>
            <person name="Szollosi G."/>
            <person name="Zifcakova L."/>
            <person name="Stursova M."/>
            <person name="Spatafora J.W."/>
            <person name="Tedersoo L."/>
            <person name="Vaario L.M."/>
            <person name="Yamada A."/>
            <person name="Yan M."/>
            <person name="Wang P."/>
            <person name="Xu J."/>
            <person name="Bruns T."/>
            <person name="Baldrian P."/>
            <person name="Vilgalys R."/>
            <person name="Dunand C."/>
            <person name="Henrissat B."/>
            <person name="Grigoriev I.V."/>
            <person name="Hibbett D."/>
            <person name="Nagy L.G."/>
            <person name="Martin F.M."/>
        </authorList>
    </citation>
    <scope>NUCLEOTIDE SEQUENCE</scope>
    <source>
        <strain evidence="8">UP504</strain>
    </source>
</reference>
<keyword evidence="3 6" id="KW-0812">Transmembrane</keyword>
<feature type="compositionally biased region" description="Basic and acidic residues" evidence="7">
    <location>
        <begin position="42"/>
        <end position="51"/>
    </location>
</feature>
<evidence type="ECO:0000256" key="4">
    <source>
        <dbReference type="ARBA" id="ARBA00022989"/>
    </source>
</evidence>
<sequence>MQTPFSIYASAFLNRTVNPASSTSSQPLFYSATGGSEDDDDGPFRRVDDTPGNRSLIDEDDGVPRLAGDDGGPRVPGKSRVLFDSHQETPYLDETELEAESRGHHDYVPSERPEDDDSDDPYLAGFPQDMDSLPMMDSGMVDSSRSVQPSPPKKRRQSQGWLTHVSVSQPPISRPHSEVSSRSPSPSNSSSSVPPSYLTTPLPPPPVTQTRTTTSVQLTESLLPRDGISRSLFYLPDPDRPVGRSKYNDSPWMTAWLTAVSFCAVGSLLILFVTNSSPKPTTGIPMTPIPYSTLTHTIPLLTTLTLTSAGLSYGYLILFRFAVRPMLVLTALSTPLFLFLSSAYAFSGSFFSAEPGVPNTWGETIGLRLFSVIPLGLAYVSAKSFYARYESLLQTASVVELSTSLLISHPSVLILSLGILFISFIASLPFLSLALRLLLVGYFSHPSSSQSQWVWHVQNYAGTLATVVLLIWLWSWAISRGVMRVVVGGVVGHWYFTAHDPAYTLLSQQQATRAALARATGPSLGSICAGSLILGSVQGMMVILQWLRKLTTPPALQFIAPLHPLSFLTGVISILDSLSTYALVYIGITGEGFWPSARVARSFMTSVAASDREGEVSGRRRRRVRGRRISDYTLVSNLLTMSALSLAVLSAIGGFLFAAHSLAAPTNAPLSAFTCGIVTFLTVRFGLGLGEDAADAMFVCYNIDVQAGTKHRSEVFEAFDGHPPQGPLAV</sequence>
<gene>
    <name evidence="8" type="ORF">BS47DRAFT_488477</name>
</gene>
<feature type="compositionally biased region" description="Low complexity" evidence="7">
    <location>
        <begin position="178"/>
        <end position="200"/>
    </location>
</feature>
<protein>
    <recommendedName>
        <fullName evidence="6">Protein PNS1</fullName>
    </recommendedName>
</protein>
<feature type="compositionally biased region" description="Polar residues" evidence="7">
    <location>
        <begin position="18"/>
        <end position="28"/>
    </location>
</feature>